<dbReference type="RefSeq" id="WP_382421913.1">
    <property type="nucleotide sequence ID" value="NZ_JBHSCW010000003.1"/>
</dbReference>
<evidence type="ECO:0000313" key="3">
    <source>
        <dbReference type="Proteomes" id="UP001595799"/>
    </source>
</evidence>
<keyword evidence="3" id="KW-1185">Reference proteome</keyword>
<dbReference type="Proteomes" id="UP001595799">
    <property type="component" value="Unassembled WGS sequence"/>
</dbReference>
<feature type="chain" id="PRO_5046595500" evidence="1">
    <location>
        <begin position="23"/>
        <end position="128"/>
    </location>
</feature>
<name>A0ABV8ULV1_9PROT</name>
<evidence type="ECO:0000313" key="2">
    <source>
        <dbReference type="EMBL" id="MFC4351586.1"/>
    </source>
</evidence>
<keyword evidence="1" id="KW-0732">Signal</keyword>
<comment type="caution">
    <text evidence="2">The sequence shown here is derived from an EMBL/GenBank/DDBJ whole genome shotgun (WGS) entry which is preliminary data.</text>
</comment>
<reference evidence="3" key="1">
    <citation type="journal article" date="2019" name="Int. J. Syst. Evol. Microbiol.">
        <title>The Global Catalogue of Microorganisms (GCM) 10K type strain sequencing project: providing services to taxonomists for standard genome sequencing and annotation.</title>
        <authorList>
            <consortium name="The Broad Institute Genomics Platform"/>
            <consortium name="The Broad Institute Genome Sequencing Center for Infectious Disease"/>
            <person name="Wu L."/>
            <person name="Ma J."/>
        </authorList>
    </citation>
    <scope>NUCLEOTIDE SEQUENCE [LARGE SCALE GENOMIC DNA]</scope>
    <source>
        <strain evidence="3">CECT 8472</strain>
    </source>
</reference>
<protein>
    <submittedName>
        <fullName evidence="2">Uncharacterized protein</fullName>
    </submittedName>
</protein>
<evidence type="ECO:0000256" key="1">
    <source>
        <dbReference type="SAM" id="SignalP"/>
    </source>
</evidence>
<sequence>MCGLRRGVLRFAPVLMAGGLLAAAFPAYGGEADVVDVQVHGAEGSYSFQVTVRHADEGWDHYADAWEVVGPDGEVLAIRELAHPHVEEQPFTRSLPNVQIPEGVETVTIRARDSVHGYGGEEVSVELP</sequence>
<proteinExistence type="predicted"/>
<accession>A0ABV8ULV1</accession>
<feature type="signal peptide" evidence="1">
    <location>
        <begin position="1"/>
        <end position="22"/>
    </location>
</feature>
<dbReference type="EMBL" id="JBHSCW010000003">
    <property type="protein sequence ID" value="MFC4351586.1"/>
    <property type="molecule type" value="Genomic_DNA"/>
</dbReference>
<gene>
    <name evidence="2" type="ORF">ACFOW6_08545</name>
</gene>
<organism evidence="2 3">
    <name type="scientific">Fodinicurvata halophila</name>
    <dbReference type="NCBI Taxonomy" id="1419723"/>
    <lineage>
        <taxon>Bacteria</taxon>
        <taxon>Pseudomonadati</taxon>
        <taxon>Pseudomonadota</taxon>
        <taxon>Alphaproteobacteria</taxon>
        <taxon>Rhodospirillales</taxon>
        <taxon>Rhodovibrionaceae</taxon>
        <taxon>Fodinicurvata</taxon>
    </lineage>
</organism>